<dbReference type="Gene3D" id="1.20.1280.290">
    <property type="match status" value="1"/>
</dbReference>
<dbReference type="InterPro" id="IPR051415">
    <property type="entry name" value="LAAT-1"/>
</dbReference>
<gene>
    <name evidence="6" type="ORF">CkaCkLH20_08355</name>
</gene>
<evidence type="ECO:0000256" key="1">
    <source>
        <dbReference type="ARBA" id="ARBA00004141"/>
    </source>
</evidence>
<dbReference type="GO" id="GO:0016020">
    <property type="term" value="C:membrane"/>
    <property type="evidence" value="ECO:0007669"/>
    <property type="project" value="UniProtKB-SubCell"/>
</dbReference>
<evidence type="ECO:0000313" key="6">
    <source>
        <dbReference type="EMBL" id="KAF9874372.1"/>
    </source>
</evidence>
<reference evidence="6" key="2">
    <citation type="submission" date="2020-11" db="EMBL/GenBank/DDBJ databases">
        <title>Whole genome sequencing of Colletotrichum sp.</title>
        <authorList>
            <person name="Li H."/>
        </authorList>
    </citation>
    <scope>NUCLEOTIDE SEQUENCE</scope>
    <source>
        <strain evidence="6">CkLH20</strain>
    </source>
</reference>
<keyword evidence="2 5" id="KW-0812">Transmembrane</keyword>
<feature type="transmembrane region" description="Helical" evidence="5">
    <location>
        <begin position="23"/>
        <end position="42"/>
    </location>
</feature>
<evidence type="ECO:0000256" key="4">
    <source>
        <dbReference type="ARBA" id="ARBA00023136"/>
    </source>
</evidence>
<organism evidence="6 7">
    <name type="scientific">Colletotrichum karsti</name>
    <dbReference type="NCBI Taxonomy" id="1095194"/>
    <lineage>
        <taxon>Eukaryota</taxon>
        <taxon>Fungi</taxon>
        <taxon>Dikarya</taxon>
        <taxon>Ascomycota</taxon>
        <taxon>Pezizomycotina</taxon>
        <taxon>Sordariomycetes</taxon>
        <taxon>Hypocreomycetidae</taxon>
        <taxon>Glomerellales</taxon>
        <taxon>Glomerellaceae</taxon>
        <taxon>Colletotrichum</taxon>
        <taxon>Colletotrichum boninense species complex</taxon>
    </lineage>
</organism>
<keyword evidence="4 5" id="KW-0472">Membrane</keyword>
<name>A0A9P6I247_9PEZI</name>
<dbReference type="SMART" id="SM00679">
    <property type="entry name" value="CTNS"/>
    <property type="match status" value="1"/>
</dbReference>
<dbReference type="PANTHER" id="PTHR16201">
    <property type="entry name" value="SEVEN TRANSMEMBRANE PROTEIN 1-RELATED"/>
    <property type="match status" value="1"/>
</dbReference>
<dbReference type="Pfam" id="PF04193">
    <property type="entry name" value="PQ-loop"/>
    <property type="match status" value="1"/>
</dbReference>
<dbReference type="EMBL" id="JAATWM020000027">
    <property type="protein sequence ID" value="KAF9874372.1"/>
    <property type="molecule type" value="Genomic_DNA"/>
</dbReference>
<proteinExistence type="predicted"/>
<dbReference type="AlphaFoldDB" id="A0A9P6I247"/>
<comment type="subcellular location">
    <subcellularLocation>
        <location evidence="1">Membrane</location>
        <topology evidence="1">Multi-pass membrane protein</topology>
    </subcellularLocation>
</comment>
<evidence type="ECO:0000256" key="2">
    <source>
        <dbReference type="ARBA" id="ARBA00022692"/>
    </source>
</evidence>
<dbReference type="RefSeq" id="XP_038743833.1">
    <property type="nucleotide sequence ID" value="XM_038891070.1"/>
</dbReference>
<evidence type="ECO:0000313" key="7">
    <source>
        <dbReference type="Proteomes" id="UP000781932"/>
    </source>
</evidence>
<evidence type="ECO:0000256" key="5">
    <source>
        <dbReference type="SAM" id="Phobius"/>
    </source>
</evidence>
<dbReference type="PANTHER" id="PTHR16201:SF44">
    <property type="entry name" value="SEVEN TRANSMEMBRANE PROTEIN 1"/>
    <property type="match status" value="1"/>
</dbReference>
<dbReference type="OrthoDB" id="8048523at2759"/>
<dbReference type="InterPro" id="IPR006603">
    <property type="entry name" value="PQ-loop_rpt"/>
</dbReference>
<feature type="transmembrane region" description="Helical" evidence="5">
    <location>
        <begin position="54"/>
        <end position="76"/>
    </location>
</feature>
<dbReference type="Proteomes" id="UP000781932">
    <property type="component" value="Unassembled WGS sequence"/>
</dbReference>
<evidence type="ECO:0000256" key="3">
    <source>
        <dbReference type="ARBA" id="ARBA00022989"/>
    </source>
</evidence>
<protein>
    <submittedName>
        <fullName evidence="6">Vacuolar membrane PQ loop repeat protein</fullName>
    </submittedName>
</protein>
<keyword evidence="7" id="KW-1185">Reference proteome</keyword>
<accession>A0A9P6I247</accession>
<dbReference type="GeneID" id="62164144"/>
<comment type="caution">
    <text evidence="6">The sequence shown here is derived from an EMBL/GenBank/DDBJ whole genome shotgun (WGS) entry which is preliminary data.</text>
</comment>
<reference evidence="6" key="1">
    <citation type="submission" date="2020-03" db="EMBL/GenBank/DDBJ databases">
        <authorList>
            <person name="He L."/>
        </authorList>
    </citation>
    <scope>NUCLEOTIDE SEQUENCE</scope>
    <source>
        <strain evidence="6">CkLH20</strain>
    </source>
</reference>
<sequence length="90" mass="9686">MASSKTFSGSPPDPLSGEEASEILGSISMAAFLCLLLPQLYANYKLQSADSLSMAFLFIWLVGDISNLLGMTQVSVQRASKRLLLNFGLI</sequence>
<keyword evidence="3 5" id="KW-1133">Transmembrane helix</keyword>